<feature type="compositionally biased region" description="Polar residues" evidence="2">
    <location>
        <begin position="1446"/>
        <end position="1461"/>
    </location>
</feature>
<dbReference type="Pfam" id="PF07714">
    <property type="entry name" value="PK_Tyr_Ser-Thr"/>
    <property type="match status" value="1"/>
</dbReference>
<dbReference type="GO" id="GO:0043063">
    <property type="term" value="P:intercellular bridge organization"/>
    <property type="evidence" value="ECO:0007669"/>
    <property type="project" value="InterPro"/>
</dbReference>
<dbReference type="GO" id="GO:0007094">
    <property type="term" value="P:mitotic spindle assembly checkpoint signaling"/>
    <property type="evidence" value="ECO:0007669"/>
    <property type="project" value="InterPro"/>
</dbReference>
<dbReference type="PROSITE" id="PS50011">
    <property type="entry name" value="PROTEIN_KINASE_DOM"/>
    <property type="match status" value="1"/>
</dbReference>
<feature type="repeat" description="ANK" evidence="1">
    <location>
        <begin position="73"/>
        <end position="105"/>
    </location>
</feature>
<dbReference type="InterPro" id="IPR036770">
    <property type="entry name" value="Ankyrin_rpt-contain_sf"/>
</dbReference>
<dbReference type="InterPro" id="IPR039339">
    <property type="entry name" value="Tex14"/>
</dbReference>
<feature type="region of interest" description="Disordered" evidence="2">
    <location>
        <begin position="1938"/>
        <end position="1983"/>
    </location>
</feature>
<dbReference type="SMART" id="SM00248">
    <property type="entry name" value="ANK"/>
    <property type="match status" value="2"/>
</dbReference>
<evidence type="ECO:0000259" key="3">
    <source>
        <dbReference type="PROSITE" id="PS50011"/>
    </source>
</evidence>
<keyword evidence="5" id="KW-1185">Reference proteome</keyword>
<name>A0AAE1CVS2_9GAST</name>
<dbReference type="Pfam" id="PF00023">
    <property type="entry name" value="Ank"/>
    <property type="match status" value="1"/>
</dbReference>
<feature type="compositionally biased region" description="Basic and acidic residues" evidence="2">
    <location>
        <begin position="604"/>
        <end position="618"/>
    </location>
</feature>
<feature type="compositionally biased region" description="Basic and acidic residues" evidence="2">
    <location>
        <begin position="1691"/>
        <end position="1708"/>
    </location>
</feature>
<dbReference type="GO" id="GO:0051306">
    <property type="term" value="P:mitotic sister chromatid separation"/>
    <property type="evidence" value="ECO:0007669"/>
    <property type="project" value="InterPro"/>
</dbReference>
<evidence type="ECO:0000313" key="4">
    <source>
        <dbReference type="EMBL" id="KAK3739997.1"/>
    </source>
</evidence>
<dbReference type="GO" id="GO:0000776">
    <property type="term" value="C:kinetochore"/>
    <property type="evidence" value="ECO:0007669"/>
    <property type="project" value="TreeGrafter"/>
</dbReference>
<protein>
    <recommendedName>
        <fullName evidence="3">Protein kinase domain-containing protein</fullName>
    </recommendedName>
</protein>
<feature type="region of interest" description="Disordered" evidence="2">
    <location>
        <begin position="778"/>
        <end position="810"/>
    </location>
</feature>
<dbReference type="GO" id="GO:0007140">
    <property type="term" value="P:male meiotic nuclear division"/>
    <property type="evidence" value="ECO:0007669"/>
    <property type="project" value="InterPro"/>
</dbReference>
<feature type="region of interest" description="Disordered" evidence="2">
    <location>
        <begin position="1685"/>
        <end position="1813"/>
    </location>
</feature>
<dbReference type="PROSITE" id="PS50297">
    <property type="entry name" value="ANK_REP_REGION"/>
    <property type="match status" value="1"/>
</dbReference>
<accession>A0AAE1CVS2</accession>
<dbReference type="Proteomes" id="UP001283361">
    <property type="component" value="Unassembled WGS sequence"/>
</dbReference>
<dbReference type="InterPro" id="IPR000719">
    <property type="entry name" value="Prot_kinase_dom"/>
</dbReference>
<dbReference type="PANTHER" id="PTHR23060:SF3">
    <property type="entry name" value="TESTIS EXPRESSED 14, INTERCELLULAR BRIDGE FORMING FACTOR"/>
    <property type="match status" value="1"/>
</dbReference>
<keyword evidence="1" id="KW-0040">ANK repeat</keyword>
<feature type="compositionally biased region" description="Polar residues" evidence="2">
    <location>
        <begin position="1468"/>
        <end position="1478"/>
    </location>
</feature>
<feature type="compositionally biased region" description="Polar residues" evidence="2">
    <location>
        <begin position="1900"/>
        <end position="1921"/>
    </location>
</feature>
<dbReference type="GO" id="GO:0004672">
    <property type="term" value="F:protein kinase activity"/>
    <property type="evidence" value="ECO:0007669"/>
    <property type="project" value="InterPro"/>
</dbReference>
<feature type="compositionally biased region" description="Polar residues" evidence="2">
    <location>
        <begin position="796"/>
        <end position="810"/>
    </location>
</feature>
<dbReference type="InterPro" id="IPR002110">
    <property type="entry name" value="Ankyrin_rpt"/>
</dbReference>
<dbReference type="PROSITE" id="PS50088">
    <property type="entry name" value="ANK_REPEAT"/>
    <property type="match status" value="2"/>
</dbReference>
<feature type="region of interest" description="Disordered" evidence="2">
    <location>
        <begin position="1446"/>
        <end position="1479"/>
    </location>
</feature>
<dbReference type="GO" id="GO:0045171">
    <property type="term" value="C:intercellular bridge"/>
    <property type="evidence" value="ECO:0007669"/>
    <property type="project" value="TreeGrafter"/>
</dbReference>
<dbReference type="Gene3D" id="1.25.40.20">
    <property type="entry name" value="Ankyrin repeat-containing domain"/>
    <property type="match status" value="1"/>
</dbReference>
<dbReference type="InterPro" id="IPR011009">
    <property type="entry name" value="Kinase-like_dom_sf"/>
</dbReference>
<evidence type="ECO:0000256" key="1">
    <source>
        <dbReference type="PROSITE-ProRule" id="PRU00023"/>
    </source>
</evidence>
<evidence type="ECO:0000256" key="2">
    <source>
        <dbReference type="SAM" id="MobiDB-lite"/>
    </source>
</evidence>
<feature type="repeat" description="ANK" evidence="1">
    <location>
        <begin position="106"/>
        <end position="138"/>
    </location>
</feature>
<dbReference type="GO" id="GO:0008608">
    <property type="term" value="P:attachment of spindle microtubules to kinetochore"/>
    <property type="evidence" value="ECO:0007669"/>
    <property type="project" value="InterPro"/>
</dbReference>
<feature type="region of interest" description="Disordered" evidence="2">
    <location>
        <begin position="898"/>
        <end position="935"/>
    </location>
</feature>
<dbReference type="PANTHER" id="PTHR23060">
    <property type="entry name" value="TESTIS EXPRESSED GENE 14"/>
    <property type="match status" value="1"/>
</dbReference>
<feature type="region of interest" description="Disordered" evidence="2">
    <location>
        <begin position="604"/>
        <end position="682"/>
    </location>
</feature>
<dbReference type="EMBL" id="JAWDGP010006494">
    <property type="protein sequence ID" value="KAK3739997.1"/>
    <property type="molecule type" value="Genomic_DNA"/>
</dbReference>
<feature type="compositionally biased region" description="Basic and acidic residues" evidence="2">
    <location>
        <begin position="925"/>
        <end position="935"/>
    </location>
</feature>
<dbReference type="GO" id="GO:0030496">
    <property type="term" value="C:midbody"/>
    <property type="evidence" value="ECO:0007669"/>
    <property type="project" value="TreeGrafter"/>
</dbReference>
<dbReference type="Gene3D" id="1.10.510.10">
    <property type="entry name" value="Transferase(Phosphotransferase) domain 1"/>
    <property type="match status" value="1"/>
</dbReference>
<evidence type="ECO:0000313" key="5">
    <source>
        <dbReference type="Proteomes" id="UP001283361"/>
    </source>
</evidence>
<feature type="compositionally biased region" description="Basic residues" evidence="2">
    <location>
        <begin position="1957"/>
        <end position="1974"/>
    </location>
</feature>
<comment type="caution">
    <text evidence="4">The sequence shown here is derived from an EMBL/GenBank/DDBJ whole genome shotgun (WGS) entry which is preliminary data.</text>
</comment>
<dbReference type="Gene3D" id="3.30.200.20">
    <property type="entry name" value="Phosphorylase Kinase, domain 1"/>
    <property type="match status" value="1"/>
</dbReference>
<organism evidence="4 5">
    <name type="scientific">Elysia crispata</name>
    <name type="common">lettuce slug</name>
    <dbReference type="NCBI Taxonomy" id="231223"/>
    <lineage>
        <taxon>Eukaryota</taxon>
        <taxon>Metazoa</taxon>
        <taxon>Spiralia</taxon>
        <taxon>Lophotrochozoa</taxon>
        <taxon>Mollusca</taxon>
        <taxon>Gastropoda</taxon>
        <taxon>Heterobranchia</taxon>
        <taxon>Euthyneura</taxon>
        <taxon>Panpulmonata</taxon>
        <taxon>Sacoglossa</taxon>
        <taxon>Placobranchoidea</taxon>
        <taxon>Plakobranchidae</taxon>
        <taxon>Elysia</taxon>
    </lineage>
</organism>
<dbReference type="InterPro" id="IPR001245">
    <property type="entry name" value="Ser-Thr/Tyr_kinase_cat_dom"/>
</dbReference>
<sequence length="2097" mass="234394">MSLRNRTNSFVEHVRGFIHRPASHTKQSPIELGSFDATDVLGSSLHKEAIGGGRRALKKVLLSAVWIDYPNNRGQTPLFCACARDNEANALLLLQYGANPNEKSQEGITPTHAACYVGNIHLLGKLIEAGGDLRLHDNEGNGVKEWALRNPDPKSRAKMLEFLVKMHVCAMAYTGDAANADNFSRSVDRRHKHTSLMEFMKMRTGIDSTFENLKRVQSMGFGKVYLGGDFSGGIVSVVPLVSEALLTPTDNIYYDTGIGTFIEQMKWAHMLVSVKKVRPDVEPEEGIDNIISEAEFLGKLRHPNVVLLMGICQSTSLEDMWLIFELFEDATLHYFLHRAKSKLELSRKWCIINQVCNAMEFIHHQNLIHCGLSSMAIYLVSPHVAKVGNFEFMVESIKADLGKASQVASISRGRILYNWMAPELMKEEAPHFSSDIYSFCCIVWELFTGEMPWAGLKAQDIFQKIVEENTPLDLNHTSLPSKFKAIVGYGLELHEKDRLHKFSLISHWLKSEEIPEFQRSHSSLHWVNKSSNHVELTSSSSQSSSVLSISSKGNTSATATQEFWNQDRASGNKRFSLDFESPVNADFHSFRAVSLSQYVTQEDKLKVSTDESDKEHPPRKPPRSFTYSHCYDPTRNAYDLSQKRKAANNPNKKTSKRIQKSPSSSSEKQKANSLPVSPTRIKPASHSYIHGIICESNAAAESQPNTSAFMLSKQWKQEEKSVGGTCNVKEMAEKYQHIQNQHKLRQAIIKGSMAPRGSCQYLKTSSESINTESFELDGGLEPALSSHGKQSRDLGSLSSTPVMKSSSTPKVIMPNTQSALSCGEHAIVTCNPQAAATKQPIMANLSAESCLLDGGYKAAKIVHKFPQPTQESFGEAGASKESPIQRRRALIEDIKQKHHLKDKSVGENKNTSPGFQYSSPVLKFHSPDTSRQGEKLKMASDTVEEIPECITSSKIATKFVKDQALEPVFETPRSPVTRLCRTASPRCTSFEDDSFWAITTLGPRENKTRLDDAAIPETEKDIFSILHADFPGKGCRVIIKAEGLSLGKVYYQGGEQLEHINTEPVSNQEAGSQLVLPELGINLQPKLSECGPSITSSETKTAEINEQRSILYPQPSETKMEAVLGDPQILLNKQTSPVDGNTMADKDNGEEDALGCLDGGVKDVHNETFTLDSGSPEWVYVQDTSLGQESDKVIQWVDKELNKIKDNLSQNIDSNTGLSNSPRCKEDYPVMDRDSSSRDQACVPVKRAVKNAHDREARQSSDIKGKALNDEFEFHEYYIDDDLNKMDQMQQMTLENELLSSQYEKTSITASKQLGLPLTLNQQASKVNENRENISKVASKYQPKLESSSLASSCDSAISTSIKLDRRPLLIPRTRHCPIENICQSAMTKSTELENARQKVLSRQSASDKDLSLYKGVHLIARNQGSYRGREGVPAKPGVKQTFVSDSLRSGASDPSFSTSLVKERGTDTSQQETSLGDDTNCEDENTLIITSQDLDEPTAGGSCWSKGKKDEIKIKGGLQMPEKIFCKDEASQVELEYCAMRPYEVQPSDSVESDEWVKAKLGNIQRKIQRRKARTEYLISSDEDDESLSHNQLPGRTTLSATSIKSFLHFPKTGYTLDMPKPNRCKSLFDMGIHMDENYSKVMEELKFTYKARRNWINASSNWRKEDGPHLTLQTKRINLKQPSFITSDSADHDNLHASSRSTERKVNSQNHAVKLRMCSDNPNRASKKSKILRPKNFIKSYTKDGPEKSPVSHYSCKSLQENSEEFPKKKTNRSVREDSSRCAVLKNQKKESGAKYSSLPNPKPQKDSKRQAPKLMIDDQSSDHFTEVSEELTDPRLLMSSLSKQAQSFSDEKPSSTTTTERWLHNQNLKRNHMWGCQNYNQFGSERSSIKSGGKSLAESSQCSVMSRSKNGSHGTSSKHSIVSFSKIVDMDRKSDSSKYSARLGQHNRCEGQSKKSHLAARFSPRHKRANKARPQTEESTCYLTPPLVSDLAGYEVRTAKLEEHQVTVGLEQSHDRDETCKLKNQQRKENLGFHRFYIPRESWPGGYSTKLNVEVGKDSQRVTTTATNLASGHMETLLDQVVLASKLKSTIHME</sequence>
<dbReference type="SUPFAM" id="SSF56112">
    <property type="entry name" value="Protein kinase-like (PK-like)"/>
    <property type="match status" value="1"/>
</dbReference>
<proteinExistence type="predicted"/>
<feature type="region of interest" description="Disordered" evidence="2">
    <location>
        <begin position="1888"/>
        <end position="1921"/>
    </location>
</feature>
<dbReference type="GO" id="GO:0005524">
    <property type="term" value="F:ATP binding"/>
    <property type="evidence" value="ECO:0007669"/>
    <property type="project" value="InterPro"/>
</dbReference>
<feature type="compositionally biased region" description="Polar residues" evidence="2">
    <location>
        <begin position="907"/>
        <end position="919"/>
    </location>
</feature>
<reference evidence="4" key="1">
    <citation type="journal article" date="2023" name="G3 (Bethesda)">
        <title>A reference genome for the long-term kleptoplast-retaining sea slug Elysia crispata morphotype clarki.</title>
        <authorList>
            <person name="Eastman K.E."/>
            <person name="Pendleton A.L."/>
            <person name="Shaikh M.A."/>
            <person name="Suttiyut T."/>
            <person name="Ogas R."/>
            <person name="Tomko P."/>
            <person name="Gavelis G."/>
            <person name="Widhalm J.R."/>
            <person name="Wisecaver J.H."/>
        </authorList>
    </citation>
    <scope>NUCLEOTIDE SEQUENCE</scope>
    <source>
        <strain evidence="4">ECLA1</strain>
    </source>
</reference>
<gene>
    <name evidence="4" type="ORF">RRG08_005269</name>
</gene>
<feature type="domain" description="Protein kinase" evidence="3">
    <location>
        <begin position="210"/>
        <end position="510"/>
    </location>
</feature>
<dbReference type="SUPFAM" id="SSF48403">
    <property type="entry name" value="Ankyrin repeat"/>
    <property type="match status" value="1"/>
</dbReference>